<accession>G0R480</accession>
<evidence type="ECO:0008006" key="4">
    <source>
        <dbReference type="Google" id="ProtNLM"/>
    </source>
</evidence>
<sequence>MKIKKFQINIYGIALISLILCKRCNLIKIKYLQFINLMIKKLIIKGKIVNLMVLSLFKHYKTQLLFHPILYKIWMSQKKQTNLSIKIYNQIISFFGRIFSRIVIQMKTLAFQKIGLYCFLVLYRVFLQHFLCLIMPKITKILG</sequence>
<dbReference type="RefSeq" id="XP_004025179.1">
    <property type="nucleotide sequence ID" value="XM_004025130.1"/>
</dbReference>
<feature type="transmembrane region" description="Helical" evidence="1">
    <location>
        <begin position="116"/>
        <end position="136"/>
    </location>
</feature>
<dbReference type="InParanoid" id="G0R480"/>
<keyword evidence="3" id="KW-1185">Reference proteome</keyword>
<keyword evidence="1" id="KW-1133">Transmembrane helix</keyword>
<evidence type="ECO:0000313" key="3">
    <source>
        <dbReference type="Proteomes" id="UP000008983"/>
    </source>
</evidence>
<dbReference type="EMBL" id="GL984329">
    <property type="protein sequence ID" value="EGR27727.1"/>
    <property type="molecule type" value="Genomic_DNA"/>
</dbReference>
<gene>
    <name evidence="2" type="ORF">IMG5_190220</name>
</gene>
<proteinExistence type="predicted"/>
<keyword evidence="1" id="KW-0472">Membrane</keyword>
<dbReference type="AlphaFoldDB" id="G0R480"/>
<dbReference type="Proteomes" id="UP000008983">
    <property type="component" value="Unassembled WGS sequence"/>
</dbReference>
<keyword evidence="1" id="KW-0812">Transmembrane</keyword>
<dbReference type="GeneID" id="14903796"/>
<evidence type="ECO:0000313" key="2">
    <source>
        <dbReference type="EMBL" id="EGR27727.1"/>
    </source>
</evidence>
<evidence type="ECO:0000256" key="1">
    <source>
        <dbReference type="SAM" id="Phobius"/>
    </source>
</evidence>
<protein>
    <recommendedName>
        <fullName evidence="4">Transmembrane protein</fullName>
    </recommendedName>
</protein>
<name>G0R480_ICHMU</name>
<reference evidence="2 3" key="1">
    <citation type="submission" date="2011-07" db="EMBL/GenBank/DDBJ databases">
        <authorList>
            <person name="Coyne R."/>
            <person name="Brami D."/>
            <person name="Johnson J."/>
            <person name="Hostetler J."/>
            <person name="Hannick L."/>
            <person name="Clark T."/>
            <person name="Cassidy-Hanley D."/>
            <person name="Inman J."/>
        </authorList>
    </citation>
    <scope>NUCLEOTIDE SEQUENCE [LARGE SCALE GENOMIC DNA]</scope>
    <source>
        <strain evidence="2 3">G5</strain>
    </source>
</reference>
<organism evidence="2 3">
    <name type="scientific">Ichthyophthirius multifiliis</name>
    <name type="common">White spot disease agent</name>
    <name type="synonym">Ich</name>
    <dbReference type="NCBI Taxonomy" id="5932"/>
    <lineage>
        <taxon>Eukaryota</taxon>
        <taxon>Sar</taxon>
        <taxon>Alveolata</taxon>
        <taxon>Ciliophora</taxon>
        <taxon>Intramacronucleata</taxon>
        <taxon>Oligohymenophorea</taxon>
        <taxon>Hymenostomatida</taxon>
        <taxon>Ophryoglenina</taxon>
        <taxon>Ichthyophthirius</taxon>
    </lineage>
</organism>